<proteinExistence type="predicted"/>
<accession>A0A8J2WJQ8</accession>
<reference evidence="3" key="1">
    <citation type="submission" date="2021-11" db="EMBL/GenBank/DDBJ databases">
        <authorList>
            <person name="Schell T."/>
        </authorList>
    </citation>
    <scope>NUCLEOTIDE SEQUENCE</scope>
    <source>
        <strain evidence="3">M5</strain>
    </source>
</reference>
<dbReference type="Proteomes" id="UP000789390">
    <property type="component" value="Unassembled WGS sequence"/>
</dbReference>
<sequence>MSETALKLGDLVWLIANPPKDLKRISKPSGKTASCVFFFGTDNFAWIEDFNIKPYHEYKEQFTKACKSRAFLDACQAIEKHIVNPTCKRRAGAGVSLMITRVMKDFDKLKDETKEKGQPKESFRGIIKRTTKECTNGERKRRNISESGSDLDPLQAGKKTHAVTPTIEKSRDTSVIQTITPLLVKAALRVTSDTQGEERSKLHDRSLAFSALHHGLRNGQKPLKFRSSGYRPWNRTTRKAILNRVKDKFEGQINMEQEKTRGRENPIGNSVFKEIVFSNQLKITG</sequence>
<dbReference type="OrthoDB" id="21615at2759"/>
<organism evidence="3 4">
    <name type="scientific">Daphnia galeata</name>
    <dbReference type="NCBI Taxonomy" id="27404"/>
    <lineage>
        <taxon>Eukaryota</taxon>
        <taxon>Metazoa</taxon>
        <taxon>Ecdysozoa</taxon>
        <taxon>Arthropoda</taxon>
        <taxon>Crustacea</taxon>
        <taxon>Branchiopoda</taxon>
        <taxon>Diplostraca</taxon>
        <taxon>Cladocera</taxon>
        <taxon>Anomopoda</taxon>
        <taxon>Daphniidae</taxon>
        <taxon>Daphnia</taxon>
    </lineage>
</organism>
<dbReference type="Gene3D" id="2.30.30.140">
    <property type="match status" value="1"/>
</dbReference>
<dbReference type="EMBL" id="CAKKLH010000257">
    <property type="protein sequence ID" value="CAH0107088.1"/>
    <property type="molecule type" value="Genomic_DNA"/>
</dbReference>
<name>A0A8J2WJQ8_9CRUS</name>
<evidence type="ECO:0000256" key="1">
    <source>
        <dbReference type="SAM" id="MobiDB-lite"/>
    </source>
</evidence>
<keyword evidence="4" id="KW-1185">Reference proteome</keyword>
<protein>
    <recommendedName>
        <fullName evidence="2">PWWP domain-containing protein</fullName>
    </recommendedName>
</protein>
<evidence type="ECO:0000313" key="4">
    <source>
        <dbReference type="Proteomes" id="UP000789390"/>
    </source>
</evidence>
<dbReference type="CDD" id="cd05836">
    <property type="entry name" value="PWWP_GLYR1"/>
    <property type="match status" value="1"/>
</dbReference>
<feature type="domain" description="PWWP" evidence="2">
    <location>
        <begin position="16"/>
        <end position="81"/>
    </location>
</feature>
<gene>
    <name evidence="3" type="ORF">DGAL_LOCUS10373</name>
</gene>
<evidence type="ECO:0000259" key="2">
    <source>
        <dbReference type="Pfam" id="PF00855"/>
    </source>
</evidence>
<dbReference type="Pfam" id="PF00855">
    <property type="entry name" value="PWWP"/>
    <property type="match status" value="1"/>
</dbReference>
<dbReference type="InterPro" id="IPR035501">
    <property type="entry name" value="GLYR1_PWWP"/>
</dbReference>
<comment type="caution">
    <text evidence="3">The sequence shown here is derived from an EMBL/GenBank/DDBJ whole genome shotgun (WGS) entry which is preliminary data.</text>
</comment>
<feature type="region of interest" description="Disordered" evidence="1">
    <location>
        <begin position="134"/>
        <end position="169"/>
    </location>
</feature>
<dbReference type="SUPFAM" id="SSF63748">
    <property type="entry name" value="Tudor/PWWP/MBT"/>
    <property type="match status" value="1"/>
</dbReference>
<dbReference type="AlphaFoldDB" id="A0A8J2WJQ8"/>
<evidence type="ECO:0000313" key="3">
    <source>
        <dbReference type="EMBL" id="CAH0107088.1"/>
    </source>
</evidence>
<dbReference type="InterPro" id="IPR000313">
    <property type="entry name" value="PWWP_dom"/>
</dbReference>